<dbReference type="Pfam" id="PF16013">
    <property type="entry name" value="DUF4781"/>
    <property type="match status" value="1"/>
</dbReference>
<name>A0A6P4JKD6_DROKI</name>
<dbReference type="OMA" id="NRQRRMF"/>
<gene>
    <name evidence="3" type="primary">pst</name>
</gene>
<dbReference type="AlphaFoldDB" id="A0A6P4JKD6"/>
<protein>
    <submittedName>
        <fullName evidence="3">Uncharacterized protein pst</fullName>
    </submittedName>
</protein>
<dbReference type="PANTHER" id="PTHR21115">
    <property type="entry name" value="GH06117P-RELATED"/>
    <property type="match status" value="1"/>
</dbReference>
<reference evidence="3" key="1">
    <citation type="submission" date="2025-08" db="UniProtKB">
        <authorList>
            <consortium name="RefSeq"/>
        </authorList>
    </citation>
    <scope>IDENTIFICATION</scope>
    <source>
        <strain evidence="3">14028-0561.14</strain>
        <tissue evidence="3">Whole fly</tissue>
    </source>
</reference>
<organism evidence="2 3">
    <name type="scientific">Drosophila kikkawai</name>
    <name type="common">Fruit fly</name>
    <dbReference type="NCBI Taxonomy" id="30033"/>
    <lineage>
        <taxon>Eukaryota</taxon>
        <taxon>Metazoa</taxon>
        <taxon>Ecdysozoa</taxon>
        <taxon>Arthropoda</taxon>
        <taxon>Hexapoda</taxon>
        <taxon>Insecta</taxon>
        <taxon>Pterygota</taxon>
        <taxon>Neoptera</taxon>
        <taxon>Endopterygota</taxon>
        <taxon>Diptera</taxon>
        <taxon>Brachycera</taxon>
        <taxon>Muscomorpha</taxon>
        <taxon>Ephydroidea</taxon>
        <taxon>Drosophilidae</taxon>
        <taxon>Drosophila</taxon>
        <taxon>Sophophora</taxon>
    </lineage>
</organism>
<evidence type="ECO:0000259" key="1">
    <source>
        <dbReference type="Pfam" id="PF16013"/>
    </source>
</evidence>
<dbReference type="OrthoDB" id="6512497at2759"/>
<dbReference type="RefSeq" id="XP_017035114.1">
    <property type="nucleotide sequence ID" value="XM_017179625.3"/>
</dbReference>
<evidence type="ECO:0000313" key="3">
    <source>
        <dbReference type="RefSeq" id="XP_017035114.1"/>
    </source>
</evidence>
<accession>A0A6P4JKD6</accession>
<sequence>MAEAQGIGPVTRTAREVQQNFAESLGFAEEIIWDLLSQEQSGILKNKLKELIRDPKPPGGGSLADENKHLKIIAENKIAREIIFNAVWEQRKYTNRQSLTSIIYVMVVDGIDDVNRAEDSVKFSCHPVFRCRRCLHSSTGTSSDSSNCCNVFVDDNGRVYQNWEQYVASNELPAGVMVAPERGIYRVVRDQVRLDKYVTPAGSTNRKVLGYLDTGSAVGGFAAACIPIAGLLTLPVSAPAMAIAGVMGLACAGYATARSGARLVDRSQHEQSISVADREARGHWLGVVAGGVGVAAAGATQAVSAATNAGREVGAIAQMTVNGMNISSIVISGTGVANGVLDLILKMQDGDDISAMDVLQLSASLVLFTHSVYNFKLASTIINETANRNIAGYRDTLSNRQRRAFDKASKETVRLRGNTRGKLDIIRNVNEVPSRQQFNDLYKINKNMNQEGVRYAFAPEGNGFVLNGEVQTSASDLRASVQHNQGPNILGQVSQPIPSSHAGSGNLQLDGLNQVSRLIGPLPTATPRPEPATYAVGVFVLELSSVMVGGVVFVLEKYGRIIFEHVVNAESFENLISSMADNLEPEVFDLIMKLTRTFMDTMLDELTTVLKFYISTESVLFRILDQVMRKFRHMTCKELEIRTGDIFMAVKRYFMSLNPNAYLGLLEKCKVCEGYFTITPL</sequence>
<dbReference type="InterPro" id="IPR031962">
    <property type="entry name" value="DUF4781"/>
</dbReference>
<dbReference type="Proteomes" id="UP001652661">
    <property type="component" value="Chromosome 3L"/>
</dbReference>
<dbReference type="PANTHER" id="PTHR21115:SF0">
    <property type="entry name" value="GH06117P-RELATED"/>
    <property type="match status" value="1"/>
</dbReference>
<keyword evidence="2" id="KW-1185">Reference proteome</keyword>
<feature type="domain" description="DUF4781" evidence="1">
    <location>
        <begin position="126"/>
        <end position="430"/>
    </location>
</feature>
<proteinExistence type="predicted"/>
<evidence type="ECO:0000313" key="2">
    <source>
        <dbReference type="Proteomes" id="UP001652661"/>
    </source>
</evidence>